<evidence type="ECO:0000313" key="2">
    <source>
        <dbReference type="Proteomes" id="UP001197247"/>
    </source>
</evidence>
<gene>
    <name evidence="1" type="ORF">KIH74_26655</name>
</gene>
<accession>A0ABS5TNI4</accession>
<proteinExistence type="predicted"/>
<dbReference type="RefSeq" id="WP_214159084.1">
    <property type="nucleotide sequence ID" value="NZ_JAHBAY010000012.1"/>
</dbReference>
<protein>
    <submittedName>
        <fullName evidence="1">Uncharacterized protein</fullName>
    </submittedName>
</protein>
<dbReference type="EMBL" id="JAHBAY010000012">
    <property type="protein sequence ID" value="MBT0772555.1"/>
    <property type="molecule type" value="Genomic_DNA"/>
</dbReference>
<reference evidence="1 2" key="1">
    <citation type="submission" date="2021-05" db="EMBL/GenBank/DDBJ databases">
        <title>Kineosporia and Streptomyces sp. nov. two new marine actinobacteria isolated from Coral.</title>
        <authorList>
            <person name="Buangrab K."/>
            <person name="Sutthacheep M."/>
            <person name="Yeemin T."/>
            <person name="Harunari E."/>
            <person name="Igarashi Y."/>
            <person name="Kanchanasin P."/>
            <person name="Tanasupawat S."/>
            <person name="Phongsopitanun W."/>
        </authorList>
    </citation>
    <scope>NUCLEOTIDE SEQUENCE [LARGE SCALE GENOMIC DNA]</scope>
    <source>
        <strain evidence="1 2">J2-2</strain>
    </source>
</reference>
<name>A0ABS5TNI4_9ACTN</name>
<dbReference type="Proteomes" id="UP001197247">
    <property type="component" value="Unassembled WGS sequence"/>
</dbReference>
<organism evidence="1 2">
    <name type="scientific">Kineosporia corallincola</name>
    <dbReference type="NCBI Taxonomy" id="2835133"/>
    <lineage>
        <taxon>Bacteria</taxon>
        <taxon>Bacillati</taxon>
        <taxon>Actinomycetota</taxon>
        <taxon>Actinomycetes</taxon>
        <taxon>Kineosporiales</taxon>
        <taxon>Kineosporiaceae</taxon>
        <taxon>Kineosporia</taxon>
    </lineage>
</organism>
<sequence>MTGDHAVDEAMELVADTFGAGLDLQLQAYESAHRTLQDRLADVEG</sequence>
<comment type="caution">
    <text evidence="1">The sequence shown here is derived from an EMBL/GenBank/DDBJ whole genome shotgun (WGS) entry which is preliminary data.</text>
</comment>
<evidence type="ECO:0000313" key="1">
    <source>
        <dbReference type="EMBL" id="MBT0772555.1"/>
    </source>
</evidence>
<keyword evidence="2" id="KW-1185">Reference proteome</keyword>